<keyword evidence="3" id="KW-1185">Reference proteome</keyword>
<organism evidence="2 3">
    <name type="scientific">Catalinimonas alkaloidigena</name>
    <dbReference type="NCBI Taxonomy" id="1075417"/>
    <lineage>
        <taxon>Bacteria</taxon>
        <taxon>Pseudomonadati</taxon>
        <taxon>Bacteroidota</taxon>
        <taxon>Cytophagia</taxon>
        <taxon>Cytophagales</taxon>
        <taxon>Catalimonadaceae</taxon>
        <taxon>Catalinimonas</taxon>
    </lineage>
</organism>
<reference evidence="2 3" key="1">
    <citation type="submission" date="2016-10" db="EMBL/GenBank/DDBJ databases">
        <authorList>
            <person name="de Groot N.N."/>
        </authorList>
    </citation>
    <scope>NUCLEOTIDE SEQUENCE [LARGE SCALE GENOMIC DNA]</scope>
    <source>
        <strain evidence="2 3">DSM 25186</strain>
    </source>
</reference>
<dbReference type="InterPro" id="IPR026444">
    <property type="entry name" value="Secre_tail"/>
</dbReference>
<dbReference type="AlphaFoldDB" id="A0A1G9UXW0"/>
<name>A0A1G9UXW0_9BACT</name>
<dbReference type="Proteomes" id="UP000198510">
    <property type="component" value="Unassembled WGS sequence"/>
</dbReference>
<protein>
    <submittedName>
        <fullName evidence="2">Por secretion system C-terminal sorting domain-containing protein</fullName>
    </submittedName>
</protein>
<dbReference type="EMBL" id="FNFO01000018">
    <property type="protein sequence ID" value="SDM64804.1"/>
    <property type="molecule type" value="Genomic_DNA"/>
</dbReference>
<sequence length="440" mass="46798">MKHLVSFFFLICFLLAGSLLAARGINGPATTCPGTPSTYAYDDDNPDCSYVEWQVKENGNAKSYTVNPDGTITVNWSTGFTSGEVKARGKYANLVYNSGCACYLYEGCAALTGWSTRSVALGSATPFFTAPVYVFCTSDRVLSVTVSACAQTRFLWAVPSGWEIETSPGVWQSRTTSNPFEKTGLNTSTVNVRAPSTGQGAATLSVKAKTTSGTYPTAWTTRTVQLGTPASAQLNMYRGDAGSNWYYLCPGSSYFILVSGPPGTWWDNWSFMGNFSSATGYNGSAGITTASTFNGGSINVQSFNRCGTGASIGRTLISCCNCTSGYAARHATDAADSLHAATMHAAYETLARRETLRTDAEGKVSLYPNPALTDEVVLEWDASLGVTAIEVITLQGEVLTTLVPATPTRTTFSSSSLPVGQYVLHLKTASGSVQKRLLKL</sequence>
<keyword evidence="1" id="KW-0732">Signal</keyword>
<gene>
    <name evidence="2" type="ORF">SAMN05421823_11831</name>
</gene>
<evidence type="ECO:0000313" key="3">
    <source>
        <dbReference type="Proteomes" id="UP000198510"/>
    </source>
</evidence>
<proteinExistence type="predicted"/>
<feature type="signal peptide" evidence="1">
    <location>
        <begin position="1"/>
        <end position="21"/>
    </location>
</feature>
<feature type="chain" id="PRO_5011776105" evidence="1">
    <location>
        <begin position="22"/>
        <end position="440"/>
    </location>
</feature>
<evidence type="ECO:0000256" key="1">
    <source>
        <dbReference type="SAM" id="SignalP"/>
    </source>
</evidence>
<evidence type="ECO:0000313" key="2">
    <source>
        <dbReference type="EMBL" id="SDM64804.1"/>
    </source>
</evidence>
<accession>A0A1G9UXW0</accession>
<dbReference type="NCBIfam" id="TIGR04183">
    <property type="entry name" value="Por_Secre_tail"/>
    <property type="match status" value="1"/>
</dbReference>